<evidence type="ECO:0000256" key="1">
    <source>
        <dbReference type="SAM" id="Phobius"/>
    </source>
</evidence>
<feature type="transmembrane region" description="Helical" evidence="1">
    <location>
        <begin position="20"/>
        <end position="47"/>
    </location>
</feature>
<name>A0ABV2ID47_9HYPH</name>
<dbReference type="PANTHER" id="PTHR36833">
    <property type="entry name" value="SLR0610 PROTEIN-RELATED"/>
    <property type="match status" value="1"/>
</dbReference>
<feature type="transmembrane region" description="Helical" evidence="1">
    <location>
        <begin position="146"/>
        <end position="175"/>
    </location>
</feature>
<accession>A0ABV2ID47</accession>
<comment type="caution">
    <text evidence="2">The sequence shown here is derived from an EMBL/GenBank/DDBJ whole genome shotgun (WGS) entry which is preliminary data.</text>
</comment>
<feature type="transmembrane region" description="Helical" evidence="1">
    <location>
        <begin position="195"/>
        <end position="218"/>
    </location>
</feature>
<dbReference type="Proteomes" id="UP001549164">
    <property type="component" value="Unassembled WGS sequence"/>
</dbReference>
<keyword evidence="1" id="KW-1133">Transmembrane helix</keyword>
<evidence type="ECO:0000313" key="3">
    <source>
        <dbReference type="Proteomes" id="UP001549164"/>
    </source>
</evidence>
<reference evidence="2 3" key="1">
    <citation type="submission" date="2024-06" db="EMBL/GenBank/DDBJ databases">
        <title>Genomic Encyclopedia of Type Strains, Phase IV (KMG-IV): sequencing the most valuable type-strain genomes for metagenomic binning, comparative biology and taxonomic classification.</title>
        <authorList>
            <person name="Goeker M."/>
        </authorList>
    </citation>
    <scope>NUCLEOTIDE SEQUENCE [LARGE SCALE GENOMIC DNA]</scope>
    <source>
        <strain evidence="2 3">DSM 28102</strain>
    </source>
</reference>
<feature type="transmembrane region" description="Helical" evidence="1">
    <location>
        <begin position="238"/>
        <end position="258"/>
    </location>
</feature>
<keyword evidence="3" id="KW-1185">Reference proteome</keyword>
<evidence type="ECO:0000313" key="2">
    <source>
        <dbReference type="EMBL" id="MET3600719.1"/>
    </source>
</evidence>
<dbReference type="PANTHER" id="PTHR36833:SF1">
    <property type="entry name" value="INTEGRAL MEMBRANE TRANSPORT PROTEIN"/>
    <property type="match status" value="1"/>
</dbReference>
<dbReference type="InterPro" id="IPR010390">
    <property type="entry name" value="ABC-2_transporter-like"/>
</dbReference>
<sequence length="266" mass="29470">MKREFMVWLHLVRLSLKSGLQYRGAFILHMAGMIANYIAIFAGIWVVLRKFNELGGWTWPQMGVLLAFQLFTYALGAAFSQAQFRGLGDLIRSGNFDVTLTRPIRSWAYVIFSNVNTGYAGHFILALTLMFWALSQPGIPVRVLPLIYLFLASLSGAMVVASIFMTLGAFSMIAVEAEFLTDLFFGFWELTRYPLTIFPVFLQWLLVTVLPLGFFSFVPVSVFLNKGGFVLGDAALPLSLFAGPVMAAVAGSTWIACLRKYQSAGG</sequence>
<protein>
    <submittedName>
        <fullName evidence="2">ABC-2 type transport system permease protein</fullName>
    </submittedName>
</protein>
<dbReference type="Pfam" id="PF06182">
    <property type="entry name" value="ABC2_membrane_6"/>
    <property type="match status" value="1"/>
</dbReference>
<proteinExistence type="predicted"/>
<keyword evidence="1" id="KW-0472">Membrane</keyword>
<feature type="transmembrane region" description="Helical" evidence="1">
    <location>
        <begin position="107"/>
        <end position="134"/>
    </location>
</feature>
<feature type="transmembrane region" description="Helical" evidence="1">
    <location>
        <begin position="59"/>
        <end position="79"/>
    </location>
</feature>
<dbReference type="EMBL" id="JBEPLY010000009">
    <property type="protein sequence ID" value="MET3600719.1"/>
    <property type="molecule type" value="Genomic_DNA"/>
</dbReference>
<keyword evidence="1" id="KW-0812">Transmembrane</keyword>
<gene>
    <name evidence="2" type="ORF">ABID12_002670</name>
</gene>
<organism evidence="2 3">
    <name type="scientific">Martelella mangrovi</name>
    <dbReference type="NCBI Taxonomy" id="1397477"/>
    <lineage>
        <taxon>Bacteria</taxon>
        <taxon>Pseudomonadati</taxon>
        <taxon>Pseudomonadota</taxon>
        <taxon>Alphaproteobacteria</taxon>
        <taxon>Hyphomicrobiales</taxon>
        <taxon>Aurantimonadaceae</taxon>
        <taxon>Martelella</taxon>
    </lineage>
</organism>
<dbReference type="RefSeq" id="WP_354434606.1">
    <property type="nucleotide sequence ID" value="NZ_JBEPLY010000009.1"/>
</dbReference>